<name>A0A1H9YDJ2_9ACTN</name>
<organism evidence="1 2">
    <name type="scientific">Geodermatophilus poikilotrophus</name>
    <dbReference type="NCBI Taxonomy" id="1333667"/>
    <lineage>
        <taxon>Bacteria</taxon>
        <taxon>Bacillati</taxon>
        <taxon>Actinomycetota</taxon>
        <taxon>Actinomycetes</taxon>
        <taxon>Geodermatophilales</taxon>
        <taxon>Geodermatophilaceae</taxon>
        <taxon>Geodermatophilus</taxon>
    </lineage>
</organism>
<evidence type="ECO:0000313" key="1">
    <source>
        <dbReference type="EMBL" id="SES67022.1"/>
    </source>
</evidence>
<gene>
    <name evidence="1" type="ORF">SAMN04488546_0045</name>
</gene>
<dbReference type="Proteomes" id="UP000198507">
    <property type="component" value="Unassembled WGS sequence"/>
</dbReference>
<evidence type="ECO:0000313" key="2">
    <source>
        <dbReference type="Proteomes" id="UP000198507"/>
    </source>
</evidence>
<dbReference type="AlphaFoldDB" id="A0A1H9YDJ2"/>
<dbReference type="EMBL" id="FOIE01000001">
    <property type="protein sequence ID" value="SES67022.1"/>
    <property type="molecule type" value="Genomic_DNA"/>
</dbReference>
<protein>
    <submittedName>
        <fullName evidence="1">Uncharacterized protein</fullName>
    </submittedName>
</protein>
<sequence>MFPGTNGLLPDSEVRCHLGLFESQPFARLAK</sequence>
<reference evidence="2" key="1">
    <citation type="submission" date="2016-10" db="EMBL/GenBank/DDBJ databases">
        <authorList>
            <person name="Varghese N."/>
            <person name="Submissions S."/>
        </authorList>
    </citation>
    <scope>NUCLEOTIDE SEQUENCE [LARGE SCALE GENOMIC DNA]</scope>
    <source>
        <strain evidence="2">DSM 44209</strain>
    </source>
</reference>
<keyword evidence="2" id="KW-1185">Reference proteome</keyword>
<accession>A0A1H9YDJ2</accession>
<proteinExistence type="predicted"/>